<dbReference type="HOGENOM" id="CLU_022986_0_2_10"/>
<feature type="domain" description="BPL/LPL catalytic" evidence="8">
    <location>
        <begin position="27"/>
        <end position="211"/>
    </location>
</feature>
<dbReference type="Gene3D" id="3.30.930.10">
    <property type="entry name" value="Bira Bifunctional Protein, Domain 2"/>
    <property type="match status" value="1"/>
</dbReference>
<organism evidence="9 10">
    <name type="scientific">Hoylesella oralis ATCC 33269</name>
    <dbReference type="NCBI Taxonomy" id="873533"/>
    <lineage>
        <taxon>Bacteria</taxon>
        <taxon>Pseudomonadati</taxon>
        <taxon>Bacteroidota</taxon>
        <taxon>Bacteroidia</taxon>
        <taxon>Bacteroidales</taxon>
        <taxon>Prevotellaceae</taxon>
        <taxon>Hoylesella</taxon>
    </lineage>
</organism>
<name>E7RSS2_9BACT</name>
<dbReference type="Pfam" id="PF21948">
    <property type="entry name" value="LplA-B_cat"/>
    <property type="match status" value="1"/>
</dbReference>
<sequence>MVYISIPEKDRRLSFYLAMEEHIARHLDEDDCFFMWQVRPSVIFGRNQLIDNEVNTAYCRSNNISMYRRKSGGGCVYADMNNVMFSYITKDENVSFTFNKYIQLVVEVLQKMGVDAVASGRNDIMIDGKKVSGNAFYHIPGRSIVHGTMLYDTDMQNMVASITPSDSKLVSKGVKSVRQHIALLKDYTQLTLSEFKDFVRRNLCKRELKLTAEDIKNIEEIEKEYLADEFIYGNNPRYTMIKKQRINDVGELEIRMELKNNIIKNINIMGDYFLTGDIDNRILQPLQNTPYNKEAISKALPDRIDDIILHLRKQDFVDLL</sequence>
<dbReference type="EC" id="6.3.1.20" evidence="3"/>
<dbReference type="InterPro" id="IPR004562">
    <property type="entry name" value="LipoylTrfase_LipoateP_Ligase"/>
</dbReference>
<comment type="catalytic activity">
    <reaction evidence="7">
        <text>L-lysyl-[lipoyl-carrier protein] + (R)-lipoate + ATP = N(6)-[(R)-lipoyl]-L-lysyl-[lipoyl-carrier protein] + AMP + diphosphate + H(+)</text>
        <dbReference type="Rhea" id="RHEA:49288"/>
        <dbReference type="Rhea" id="RHEA-COMP:10500"/>
        <dbReference type="Rhea" id="RHEA-COMP:10502"/>
        <dbReference type="ChEBI" id="CHEBI:15378"/>
        <dbReference type="ChEBI" id="CHEBI:29969"/>
        <dbReference type="ChEBI" id="CHEBI:30616"/>
        <dbReference type="ChEBI" id="CHEBI:33019"/>
        <dbReference type="ChEBI" id="CHEBI:83088"/>
        <dbReference type="ChEBI" id="CHEBI:83099"/>
        <dbReference type="ChEBI" id="CHEBI:456215"/>
        <dbReference type="EC" id="6.3.1.20"/>
    </reaction>
</comment>
<keyword evidence="10" id="KW-1185">Reference proteome</keyword>
<evidence type="ECO:0000256" key="2">
    <source>
        <dbReference type="ARBA" id="ARBA00005124"/>
    </source>
</evidence>
<evidence type="ECO:0000313" key="10">
    <source>
        <dbReference type="Proteomes" id="UP000005580"/>
    </source>
</evidence>
<dbReference type="EMBL" id="AEPE02000006">
    <property type="protein sequence ID" value="EFZ36273.1"/>
    <property type="molecule type" value="Genomic_DNA"/>
</dbReference>
<evidence type="ECO:0000256" key="1">
    <source>
        <dbReference type="ARBA" id="ARBA00005085"/>
    </source>
</evidence>
<evidence type="ECO:0000256" key="5">
    <source>
        <dbReference type="ARBA" id="ARBA00022741"/>
    </source>
</evidence>
<evidence type="ECO:0000259" key="8">
    <source>
        <dbReference type="PROSITE" id="PS51733"/>
    </source>
</evidence>
<dbReference type="PANTHER" id="PTHR12561">
    <property type="entry name" value="LIPOATE-PROTEIN LIGASE"/>
    <property type="match status" value="1"/>
</dbReference>
<dbReference type="GO" id="GO:0005524">
    <property type="term" value="F:ATP binding"/>
    <property type="evidence" value="ECO:0007669"/>
    <property type="project" value="UniProtKB-KW"/>
</dbReference>
<dbReference type="SUPFAM" id="SSF82649">
    <property type="entry name" value="SufE/NifU"/>
    <property type="match status" value="1"/>
</dbReference>
<keyword evidence="5" id="KW-0547">Nucleotide-binding</keyword>
<comment type="caution">
    <text evidence="9">The sequence shown here is derived from an EMBL/GenBank/DDBJ whole genome shotgun (WGS) entry which is preliminary data.</text>
</comment>
<keyword evidence="9" id="KW-0548">Nucleotidyltransferase</keyword>
<evidence type="ECO:0000256" key="7">
    <source>
        <dbReference type="ARBA" id="ARBA00048037"/>
    </source>
</evidence>
<evidence type="ECO:0000256" key="3">
    <source>
        <dbReference type="ARBA" id="ARBA00012367"/>
    </source>
</evidence>
<dbReference type="GO" id="GO:0009249">
    <property type="term" value="P:protein lipoylation"/>
    <property type="evidence" value="ECO:0007669"/>
    <property type="project" value="InterPro"/>
</dbReference>
<dbReference type="Proteomes" id="UP000005580">
    <property type="component" value="Unassembled WGS sequence"/>
</dbReference>
<keyword evidence="6" id="KW-0067">ATP-binding</keyword>
<proteinExistence type="predicted"/>
<evidence type="ECO:0000313" key="9">
    <source>
        <dbReference type="EMBL" id="EFZ36273.1"/>
    </source>
</evidence>
<dbReference type="InterPro" id="IPR004143">
    <property type="entry name" value="BPL_LPL_catalytic"/>
</dbReference>
<evidence type="ECO:0000256" key="6">
    <source>
        <dbReference type="ARBA" id="ARBA00022840"/>
    </source>
</evidence>
<dbReference type="GO" id="GO:0017118">
    <property type="term" value="F:lipoyltransferase activity"/>
    <property type="evidence" value="ECO:0007669"/>
    <property type="project" value="TreeGrafter"/>
</dbReference>
<dbReference type="GO" id="GO:0005737">
    <property type="term" value="C:cytoplasm"/>
    <property type="evidence" value="ECO:0007669"/>
    <property type="project" value="TreeGrafter"/>
</dbReference>
<dbReference type="InterPro" id="IPR045864">
    <property type="entry name" value="aa-tRNA-synth_II/BPL/LPL"/>
</dbReference>
<dbReference type="Gene3D" id="3.30.390.50">
    <property type="entry name" value="CO dehydrogenase flavoprotein, C-terminal domain"/>
    <property type="match status" value="1"/>
</dbReference>
<keyword evidence="9" id="KW-0808">Transferase</keyword>
<evidence type="ECO:0000256" key="4">
    <source>
        <dbReference type="ARBA" id="ARBA00022598"/>
    </source>
</evidence>
<dbReference type="eggNOG" id="COG0095">
    <property type="taxonomic scope" value="Bacteria"/>
</dbReference>
<comment type="pathway">
    <text evidence="2">Protein modification; protein lipoylation via exogenous pathway; protein N(6)-(lipoyl)lysine from lipoate: step 1/2.</text>
</comment>
<gene>
    <name evidence="9" type="primary">lplA</name>
    <name evidence="9" type="ORF">HMPREF0663_12340</name>
</gene>
<dbReference type="PROSITE" id="PS51733">
    <property type="entry name" value="BPL_LPL_CATALYTIC"/>
    <property type="match status" value="1"/>
</dbReference>
<dbReference type="CDD" id="cd16443">
    <property type="entry name" value="LplA"/>
    <property type="match status" value="1"/>
</dbReference>
<reference evidence="9" key="1">
    <citation type="submission" date="2011-01" db="EMBL/GenBank/DDBJ databases">
        <authorList>
            <person name="Muzny D."/>
            <person name="Qin X."/>
            <person name="Buhay C."/>
            <person name="Dugan-Rocha S."/>
            <person name="Ding Y."/>
            <person name="Chen G."/>
            <person name="Hawes A."/>
            <person name="Holder M."/>
            <person name="Jhangiani S."/>
            <person name="Johnson A."/>
            <person name="Khan Z."/>
            <person name="Li Z."/>
            <person name="Liu W."/>
            <person name="Liu X."/>
            <person name="Perez L."/>
            <person name="Shen H."/>
            <person name="Wang Q."/>
            <person name="Watt J."/>
            <person name="Xi L."/>
            <person name="Xin Y."/>
            <person name="Zhou J."/>
            <person name="Deng J."/>
            <person name="Jiang H."/>
            <person name="Liu Y."/>
            <person name="Qu J."/>
            <person name="Song X.-Z."/>
            <person name="Zhang L."/>
            <person name="Villasana D."/>
            <person name="Johnson A."/>
            <person name="Liu J."/>
            <person name="Liyanage D."/>
            <person name="Lorensuhewa L."/>
            <person name="Robinson T."/>
            <person name="Song A."/>
            <person name="Song B.-B."/>
            <person name="Dinh H."/>
            <person name="Thornton R."/>
            <person name="Coyle M."/>
            <person name="Francisco L."/>
            <person name="Jackson L."/>
            <person name="Javaid M."/>
            <person name="Korchina V."/>
            <person name="Kovar C."/>
            <person name="Mata R."/>
            <person name="Mathew T."/>
            <person name="Ngo R."/>
            <person name="Nguyen L."/>
            <person name="Nguyen N."/>
            <person name="Okwuonu G."/>
            <person name="Ongeri F."/>
            <person name="Pham C."/>
            <person name="Simmons D."/>
            <person name="Wilczek-Boney K."/>
            <person name="Hale W."/>
            <person name="Jakkamsetti A."/>
            <person name="Pham P."/>
            <person name="Ruth R."/>
            <person name="San Lucas F."/>
            <person name="Warren J."/>
            <person name="Zhang J."/>
            <person name="Zhao Z."/>
            <person name="Zhou C."/>
            <person name="Zhu D."/>
            <person name="Lee S."/>
            <person name="Bess C."/>
            <person name="Blankenburg K."/>
            <person name="Forbes L."/>
            <person name="Fu Q."/>
            <person name="Gubbala S."/>
            <person name="Hirani K."/>
            <person name="Jayaseelan J.C."/>
            <person name="Lara F."/>
            <person name="Munidasa M."/>
            <person name="Palculict T."/>
            <person name="Patil S."/>
            <person name="Pu L.-L."/>
            <person name="Saada N."/>
            <person name="Tang L."/>
            <person name="Weissenberger G."/>
            <person name="Zhu Y."/>
            <person name="Hemphill L."/>
            <person name="Shang Y."/>
            <person name="Youmans B."/>
            <person name="Ayvaz T."/>
            <person name="Ross M."/>
            <person name="Santibanez J."/>
            <person name="Aqrawi P."/>
            <person name="Gross S."/>
            <person name="Joshi V."/>
            <person name="Fowler G."/>
            <person name="Nazareth L."/>
            <person name="Reid J."/>
            <person name="Worley K."/>
            <person name="Petrosino J."/>
            <person name="Highlander S."/>
            <person name="Gibbs R."/>
        </authorList>
    </citation>
    <scope>NUCLEOTIDE SEQUENCE [LARGE SCALE GENOMIC DNA]</scope>
    <source>
        <strain evidence="9">ATCC 33269</strain>
    </source>
</reference>
<dbReference type="InterPro" id="IPR019491">
    <property type="entry name" value="Lipoate_protein_ligase_C"/>
</dbReference>
<dbReference type="RefSeq" id="WP_004370569.1">
    <property type="nucleotide sequence ID" value="NZ_GL833119.1"/>
</dbReference>
<dbReference type="STRING" id="28134.SAMN05444288_0995"/>
<accession>E7RSS2</accession>
<dbReference type="Pfam" id="PF10437">
    <property type="entry name" value="Lip_prot_lig_C"/>
    <property type="match status" value="1"/>
</dbReference>
<dbReference type="SUPFAM" id="SSF55681">
    <property type="entry name" value="Class II aaRS and biotin synthetases"/>
    <property type="match status" value="1"/>
</dbReference>
<dbReference type="GO" id="GO:0016979">
    <property type="term" value="F:lipoate-protein ligase activity"/>
    <property type="evidence" value="ECO:0007669"/>
    <property type="project" value="UniProtKB-EC"/>
</dbReference>
<dbReference type="AlphaFoldDB" id="E7RSS2"/>
<comment type="pathway">
    <text evidence="1">Protein modification; protein lipoylation via exogenous pathway; protein N(6)-(lipoyl)lysine from lipoate: step 2/2.</text>
</comment>
<dbReference type="PANTHER" id="PTHR12561:SF3">
    <property type="entry name" value="LIPOYLTRANSFERASE 1, MITOCHONDRIAL"/>
    <property type="match status" value="1"/>
</dbReference>
<protein>
    <recommendedName>
        <fullName evidence="3">lipoate--protein ligase</fullName>
        <ecNumber evidence="3">6.3.1.20</ecNumber>
    </recommendedName>
</protein>
<dbReference type="UniPathway" id="UPA00537">
    <property type="reaction ID" value="UER00594"/>
</dbReference>
<keyword evidence="4 9" id="KW-0436">Ligase</keyword>
<dbReference type="NCBIfam" id="TIGR00545">
    <property type="entry name" value="lipoyltrans"/>
    <property type="match status" value="1"/>
</dbReference>